<dbReference type="SUPFAM" id="SSF51735">
    <property type="entry name" value="NAD(P)-binding Rossmann-fold domains"/>
    <property type="match status" value="2"/>
</dbReference>
<protein>
    <submittedName>
        <fullName evidence="2">Polysaccharide biosynthesis protein</fullName>
    </submittedName>
</protein>
<dbReference type="InterPro" id="IPR036291">
    <property type="entry name" value="NAD(P)-bd_dom_sf"/>
</dbReference>
<evidence type="ECO:0000313" key="2">
    <source>
        <dbReference type="EMBL" id="MBC1561553.1"/>
    </source>
</evidence>
<dbReference type="AlphaFoldDB" id="A0A7X1CEQ0"/>
<evidence type="ECO:0000313" key="3">
    <source>
        <dbReference type="Proteomes" id="UP000541955"/>
    </source>
</evidence>
<reference evidence="2 3" key="1">
    <citation type="submission" date="2020-03" db="EMBL/GenBank/DDBJ databases">
        <title>Soil Listeria distribution.</title>
        <authorList>
            <person name="Liao J."/>
            <person name="Wiedmann M."/>
        </authorList>
    </citation>
    <scope>NUCLEOTIDE SEQUENCE [LARGE SCALE GENOMIC DNA]</scope>
    <source>
        <strain evidence="2 3">FSL L7-1387</strain>
    </source>
</reference>
<comment type="similarity">
    <text evidence="1">Belongs to the polysaccharide synthase family.</text>
</comment>
<dbReference type="CDD" id="cd05237">
    <property type="entry name" value="UDP_invert_4-6DH_SDR_e"/>
    <property type="match status" value="1"/>
</dbReference>
<dbReference type="Pfam" id="PF02719">
    <property type="entry name" value="Polysacc_synt_2"/>
    <property type="match status" value="1"/>
</dbReference>
<dbReference type="Proteomes" id="UP000541955">
    <property type="component" value="Unassembled WGS sequence"/>
</dbReference>
<gene>
    <name evidence="2" type="ORF">HB902_05685</name>
</gene>
<organism evidence="2 3">
    <name type="scientific">Listeria booriae</name>
    <dbReference type="NCBI Taxonomy" id="1552123"/>
    <lineage>
        <taxon>Bacteria</taxon>
        <taxon>Bacillati</taxon>
        <taxon>Bacillota</taxon>
        <taxon>Bacilli</taxon>
        <taxon>Bacillales</taxon>
        <taxon>Listeriaceae</taxon>
        <taxon>Listeria</taxon>
    </lineage>
</organism>
<name>A0A7X1CEQ0_9LIST</name>
<evidence type="ECO:0000256" key="1">
    <source>
        <dbReference type="ARBA" id="ARBA00007430"/>
    </source>
</evidence>
<dbReference type="PANTHER" id="PTHR43318:SF1">
    <property type="entry name" value="POLYSACCHARIDE BIOSYNTHESIS PROTEIN EPSC-RELATED"/>
    <property type="match status" value="1"/>
</dbReference>
<dbReference type="EMBL" id="JAARRW010000002">
    <property type="protein sequence ID" value="MBC1561553.1"/>
    <property type="molecule type" value="Genomic_DNA"/>
</dbReference>
<comment type="caution">
    <text evidence="2">The sequence shown here is derived from an EMBL/GenBank/DDBJ whole genome shotgun (WGS) entry which is preliminary data.</text>
</comment>
<dbReference type="PANTHER" id="PTHR43318">
    <property type="entry name" value="UDP-N-ACETYLGLUCOSAMINE 4,6-DEHYDRATASE"/>
    <property type="match status" value="1"/>
</dbReference>
<dbReference type="RefSeq" id="WP_185428904.1">
    <property type="nucleotide sequence ID" value="NZ_JAARRW010000002.1"/>
</dbReference>
<sequence length="484" mass="53588">MATNPEKICTNVSKKVLIIGAGVAGIIVAKKLSEQPEKFITIGFLDDDLSKEKLHIIDIPVIGNIRNLETDIKKYNIDLVVLAIPSLEAEKKLAIIEQCKMVAVNIRVVTGVEDITFERITQTNVTMEDLLGRAPIKLSEKQLTSQIKGTTIMVTGAGGSIGSEICRQICIHQPKQLVILGHGENSIYQIHMELLKRFGQSVVISPIIADIQDETRIDEVMKKYRPTNVYHAAAHKHVPLMELNPVEAVKNNVIGTKNMVIAAAKYNVENFILVSSDKAVNPQNIMGATKRIAEMTVQMIAAETDKNFSVVRFGNVLGSRGSVIPLFKEQIKQGGPVTVTHPDMTRYFMTIPEAAGLVIQAGSLENGSKIYVLDMGEPIKITTLAENLITMSGYTLQEINIEFTGIRQGDKLHEELMDDDEMYPEQIIPKIHIGKPKLFSDDEVIRFMQEFPTISEKQLIQNIYELVGTKKDVECATVKGAVSK</sequence>
<dbReference type="InterPro" id="IPR003869">
    <property type="entry name" value="Polysac_CapD-like"/>
</dbReference>
<accession>A0A7X1CEQ0</accession>
<proteinExistence type="inferred from homology"/>
<dbReference type="Gene3D" id="3.40.50.720">
    <property type="entry name" value="NAD(P)-binding Rossmann-like Domain"/>
    <property type="match status" value="2"/>
</dbReference>
<dbReference type="InterPro" id="IPR051203">
    <property type="entry name" value="Polysaccharide_Synthase-Rel"/>
</dbReference>
<dbReference type="Pfam" id="PF13727">
    <property type="entry name" value="CoA_binding_3"/>
    <property type="match status" value="1"/>
</dbReference>